<proteinExistence type="predicted"/>
<gene>
    <name evidence="1" type="ORF">AXF13_06795</name>
</gene>
<organism evidence="1 2">
    <name type="scientific">Desulfovibrio fairfieldensis</name>
    <dbReference type="NCBI Taxonomy" id="44742"/>
    <lineage>
        <taxon>Bacteria</taxon>
        <taxon>Pseudomonadati</taxon>
        <taxon>Thermodesulfobacteriota</taxon>
        <taxon>Desulfovibrionia</taxon>
        <taxon>Desulfovibrionales</taxon>
        <taxon>Desulfovibrionaceae</taxon>
        <taxon>Desulfovibrio</taxon>
    </lineage>
</organism>
<dbReference type="RefSeq" id="WP_062252157.1">
    <property type="nucleotide sequence ID" value="NZ_CP014229.1"/>
</dbReference>
<sequence length="99" mass="11158">MSMQRYICIAESLYEDKVSWLAFGIELMNTNPSSAAWRFVECCPKESGAEDFICDEAEPIPVLVKNADTGEVVRVIVEIEWRIAVTEAVIDKSFTPPKE</sequence>
<dbReference type="Proteomes" id="UP000069241">
    <property type="component" value="Chromosome"/>
</dbReference>
<accession>A0A0X8JJC5</accession>
<dbReference type="KEGG" id="dfi:AXF13_06795"/>
<dbReference type="STRING" id="44742.AXF13_06795"/>
<name>A0A0X8JJC5_9BACT</name>
<dbReference type="EMBL" id="CP014229">
    <property type="protein sequence ID" value="AMD89843.1"/>
    <property type="molecule type" value="Genomic_DNA"/>
</dbReference>
<protein>
    <submittedName>
        <fullName evidence="1">Uncharacterized protein</fullName>
    </submittedName>
</protein>
<dbReference type="AlphaFoldDB" id="A0A0X8JJC5"/>
<keyword evidence="2" id="KW-1185">Reference proteome</keyword>
<evidence type="ECO:0000313" key="2">
    <source>
        <dbReference type="Proteomes" id="UP000069241"/>
    </source>
</evidence>
<evidence type="ECO:0000313" key="1">
    <source>
        <dbReference type="EMBL" id="AMD89843.1"/>
    </source>
</evidence>
<reference evidence="2" key="1">
    <citation type="submission" date="2016-02" db="EMBL/GenBank/DDBJ databases">
        <authorList>
            <person name="Holder M.E."/>
            <person name="Ajami N.J."/>
            <person name="Petrosino J.F."/>
        </authorList>
    </citation>
    <scope>NUCLEOTIDE SEQUENCE [LARGE SCALE GENOMIC DNA]</scope>
    <source>
        <strain evidence="2">CCUG 45958</strain>
    </source>
</reference>